<dbReference type="Gene3D" id="3.40.50.10330">
    <property type="entry name" value="Probable inorganic polyphosphate/atp-NAD kinase, domain 1"/>
    <property type="match status" value="1"/>
</dbReference>
<dbReference type="PROSITE" id="PS50146">
    <property type="entry name" value="DAGK"/>
    <property type="match status" value="1"/>
</dbReference>
<comment type="caution">
    <text evidence="2">The sequence shown here is derived from an EMBL/GenBank/DDBJ whole genome shotgun (WGS) entry which is preliminary data.</text>
</comment>
<proteinExistence type="predicted"/>
<dbReference type="Pfam" id="PF00781">
    <property type="entry name" value="DAGK_cat"/>
    <property type="match status" value="1"/>
</dbReference>
<name>A0A402ABN3_9CHLR</name>
<dbReference type="GO" id="GO:0016301">
    <property type="term" value="F:kinase activity"/>
    <property type="evidence" value="ECO:0007669"/>
    <property type="project" value="InterPro"/>
</dbReference>
<dbReference type="InterPro" id="IPR016064">
    <property type="entry name" value="NAD/diacylglycerol_kinase_sf"/>
</dbReference>
<dbReference type="InterPro" id="IPR001206">
    <property type="entry name" value="Diacylglycerol_kinase_cat_dom"/>
</dbReference>
<organism evidence="2 3">
    <name type="scientific">Dictyobacter kobayashii</name>
    <dbReference type="NCBI Taxonomy" id="2014872"/>
    <lineage>
        <taxon>Bacteria</taxon>
        <taxon>Bacillati</taxon>
        <taxon>Chloroflexota</taxon>
        <taxon>Ktedonobacteria</taxon>
        <taxon>Ktedonobacterales</taxon>
        <taxon>Dictyobacteraceae</taxon>
        <taxon>Dictyobacter</taxon>
    </lineage>
</organism>
<dbReference type="SUPFAM" id="SSF111331">
    <property type="entry name" value="NAD kinase/diacylglycerol kinase-like"/>
    <property type="match status" value="1"/>
</dbReference>
<dbReference type="RefSeq" id="WP_126548396.1">
    <property type="nucleotide sequence ID" value="NZ_BIFS01000001.1"/>
</dbReference>
<dbReference type="Proteomes" id="UP000287188">
    <property type="component" value="Unassembled WGS sequence"/>
</dbReference>
<feature type="domain" description="DAGKc" evidence="1">
    <location>
        <begin position="54"/>
        <end position="154"/>
    </location>
</feature>
<evidence type="ECO:0000259" key="1">
    <source>
        <dbReference type="PROSITE" id="PS50146"/>
    </source>
</evidence>
<evidence type="ECO:0000313" key="3">
    <source>
        <dbReference type="Proteomes" id="UP000287188"/>
    </source>
</evidence>
<gene>
    <name evidence="2" type="ORF">KDK_03120</name>
</gene>
<sequence length="154" mass="16837">MIKRIEDPNTSKEVVQKRPEIASNGPAHLKLSMFLARIRLKDQLLLCMRGKKHMGNKNACIIVDLRSGEHLVHVPEIATVLSAAGWKTDVALKEYGGETLQLAQKAAKEKYALVIGYGGDGTLSALLNGTMYAQGKGTIAEIYQEAPSTYGQRQ</sequence>
<accession>A0A402ABN3</accession>
<keyword evidence="3" id="KW-1185">Reference proteome</keyword>
<dbReference type="AlphaFoldDB" id="A0A402ABN3"/>
<dbReference type="InterPro" id="IPR017438">
    <property type="entry name" value="ATP-NAD_kinase_N"/>
</dbReference>
<reference evidence="3" key="1">
    <citation type="submission" date="2018-12" db="EMBL/GenBank/DDBJ databases">
        <title>Tengunoibacter tsumagoiensis gen. nov., sp. nov., Dictyobacter kobayashii sp. nov., D. alpinus sp. nov., and D. joshuensis sp. nov. and description of Dictyobacteraceae fam. nov. within the order Ktedonobacterales isolated from Tengu-no-mugimeshi.</title>
        <authorList>
            <person name="Wang C.M."/>
            <person name="Zheng Y."/>
            <person name="Sakai Y."/>
            <person name="Toyoda A."/>
            <person name="Minakuchi Y."/>
            <person name="Abe K."/>
            <person name="Yokota A."/>
            <person name="Yabe S."/>
        </authorList>
    </citation>
    <scope>NUCLEOTIDE SEQUENCE [LARGE SCALE GENOMIC DNA]</scope>
    <source>
        <strain evidence="3">Uno11</strain>
    </source>
</reference>
<dbReference type="EMBL" id="BIFS01000001">
    <property type="protein sequence ID" value="GCE16512.1"/>
    <property type="molecule type" value="Genomic_DNA"/>
</dbReference>
<evidence type="ECO:0000313" key="2">
    <source>
        <dbReference type="EMBL" id="GCE16512.1"/>
    </source>
</evidence>
<protein>
    <recommendedName>
        <fullName evidence="1">DAGKc domain-containing protein</fullName>
    </recommendedName>
</protein>